<evidence type="ECO:0000256" key="1">
    <source>
        <dbReference type="ARBA" id="ARBA00022801"/>
    </source>
</evidence>
<comment type="caution">
    <text evidence="5">The sequence shown here is derived from an EMBL/GenBank/DDBJ whole genome shotgun (WGS) entry which is preliminary data.</text>
</comment>
<evidence type="ECO:0000259" key="4">
    <source>
        <dbReference type="Pfam" id="PF12972"/>
    </source>
</evidence>
<evidence type="ECO:0000259" key="3">
    <source>
        <dbReference type="Pfam" id="PF12971"/>
    </source>
</evidence>
<proteinExistence type="predicted"/>
<dbReference type="Gene3D" id="3.30.379.10">
    <property type="entry name" value="Chitobiase/beta-hexosaminidase domain 2-like"/>
    <property type="match status" value="1"/>
</dbReference>
<evidence type="ECO:0000313" key="5">
    <source>
        <dbReference type="EMBL" id="MST95769.1"/>
    </source>
</evidence>
<organism evidence="5 6">
    <name type="scientific">Victivallis lenta</name>
    <dbReference type="NCBI Taxonomy" id="2606640"/>
    <lineage>
        <taxon>Bacteria</taxon>
        <taxon>Pseudomonadati</taxon>
        <taxon>Lentisphaerota</taxon>
        <taxon>Lentisphaeria</taxon>
        <taxon>Victivallales</taxon>
        <taxon>Victivallaceae</taxon>
        <taxon>Victivallis</taxon>
    </lineage>
</organism>
<dbReference type="Pfam" id="PF05089">
    <property type="entry name" value="NAGLU"/>
    <property type="match status" value="1"/>
</dbReference>
<dbReference type="Gene3D" id="3.20.20.80">
    <property type="entry name" value="Glycosidases"/>
    <property type="match status" value="1"/>
</dbReference>
<dbReference type="RefSeq" id="WP_154416798.1">
    <property type="nucleotide sequence ID" value="NZ_VUNS01000001.1"/>
</dbReference>
<keyword evidence="1" id="KW-0378">Hydrolase</keyword>
<dbReference type="GO" id="GO:0005975">
    <property type="term" value="P:carbohydrate metabolic process"/>
    <property type="evidence" value="ECO:0007669"/>
    <property type="project" value="UniProtKB-ARBA"/>
</dbReference>
<dbReference type="InterPro" id="IPR024240">
    <property type="entry name" value="NAGLU_N"/>
</dbReference>
<dbReference type="Proteomes" id="UP000435649">
    <property type="component" value="Unassembled WGS sequence"/>
</dbReference>
<feature type="domain" description="Alpha-N-acetylglucosaminidase C-terminal" evidence="4">
    <location>
        <begin position="434"/>
        <end position="711"/>
    </location>
</feature>
<gene>
    <name evidence="5" type="ORF">FYJ85_01745</name>
</gene>
<keyword evidence="6" id="KW-1185">Reference proteome</keyword>
<dbReference type="InterPro" id="IPR024732">
    <property type="entry name" value="NAGLU_C"/>
</dbReference>
<dbReference type="Gene3D" id="1.20.120.670">
    <property type="entry name" value="N-acetyl-b-d-glucoasminidase"/>
    <property type="match status" value="1"/>
</dbReference>
<evidence type="ECO:0000313" key="6">
    <source>
        <dbReference type="Proteomes" id="UP000435649"/>
    </source>
</evidence>
<dbReference type="EMBL" id="VUNS01000001">
    <property type="protein sequence ID" value="MST95769.1"/>
    <property type="molecule type" value="Genomic_DNA"/>
</dbReference>
<protein>
    <submittedName>
        <fullName evidence="5">Alpha-N-acetylglucosaminidase</fullName>
    </submittedName>
</protein>
<dbReference type="InterPro" id="IPR007781">
    <property type="entry name" value="NAGLU"/>
</dbReference>
<dbReference type="Pfam" id="PF12971">
    <property type="entry name" value="NAGLU_N"/>
    <property type="match status" value="1"/>
</dbReference>
<dbReference type="PANTHER" id="PTHR12872:SF1">
    <property type="entry name" value="ALPHA-N-ACETYLGLUCOSAMINIDASE"/>
    <property type="match status" value="1"/>
</dbReference>
<dbReference type="InterPro" id="IPR029018">
    <property type="entry name" value="Hex-like_dom2"/>
</dbReference>
<dbReference type="GO" id="GO:0016787">
    <property type="term" value="F:hydrolase activity"/>
    <property type="evidence" value="ECO:0007669"/>
    <property type="project" value="UniProtKB-KW"/>
</dbReference>
<accession>A0A844FZP9</accession>
<dbReference type="Pfam" id="PF12972">
    <property type="entry name" value="NAGLU_C"/>
    <property type="match status" value="1"/>
</dbReference>
<dbReference type="InterPro" id="IPR024733">
    <property type="entry name" value="NAGLU_tim-barrel"/>
</dbReference>
<feature type="domain" description="Alpha-N-acetylglucosaminidase tim-barrel" evidence="2">
    <location>
        <begin position="112"/>
        <end position="423"/>
    </location>
</feature>
<name>A0A844FZP9_9BACT</name>
<feature type="domain" description="Alpha-N-acetylglucosaminidase N-terminal" evidence="3">
    <location>
        <begin position="20"/>
        <end position="93"/>
    </location>
</feature>
<evidence type="ECO:0000259" key="2">
    <source>
        <dbReference type="Pfam" id="PF05089"/>
    </source>
</evidence>
<dbReference type="AlphaFoldDB" id="A0A844FZP9"/>
<dbReference type="PANTHER" id="PTHR12872">
    <property type="entry name" value="ALPHA-N-ACETYLGLUCOSAMINIDASE"/>
    <property type="match status" value="1"/>
</dbReference>
<sequence>MKSNGFSEAPARRAPDVFSHLIERLCPAYRNRITAELRPEEKDGFQLADAPGGRIRISGNTPVSLAAGLNYYLRERAGVHLSWCGDRLVLPPEPPPVSTEVRREFPLPLRPCLNYCTFGYSMVWWEWPRWEREIDFMALNGINMPLAVTGIEAIYLRTLLHFGLSREEILAFLSGPAFLPWQYMNNLDSHAGPLPSPWITSHLALGRRILERERAWGMKPILPGFSGHVPEAFARLYPRCRFIRSEGWCGFAPVVTIDPADPMFAEVNAVFLRELTGAFGTDHYYSIDLFHEQRLDRCSPDHLAACGRCVSAALLAADPEAVWVMQAWSERPEIIRNIPAGRLLLLDIGKERLKATGGLDGRPVVWGTIHSFGGQTEIGGDLAAIPREIAEQRRRFPNLAGAGAFPESIGNNPVLFELVFDSALCGGELDLEQWVRGYLRRRYGRESAAAVQAWRFLLRDVYTERRGDPIFAARPALRPDRANAWAGFNPNDVPLHFFPAWEKLLEAAPALGGSDGYRFDVIDLGRQALSAFGMQLHRRCRTAYEERNAGEFRRAADRFLELLNDCDALLGSRPEFRLDRWIADARRWGTGPAEKAYYEWNARLLVTLWGPVDSPEPLFDYCCREWHGLLRDYYGVRWAMFFDYVTGELQAGRSCGEAKLPRVEGRIALKANAFYRELHRFEQAYVRQISPDRPPEPCPDELAAARRMFEKYAPRLADYPVAARRKTGSRRPADVPAGFAGDGAVLL</sequence>
<reference evidence="5 6" key="1">
    <citation type="submission" date="2019-08" db="EMBL/GenBank/DDBJ databases">
        <title>In-depth cultivation of the pig gut microbiome towards novel bacterial diversity and tailored functional studies.</title>
        <authorList>
            <person name="Wylensek D."/>
            <person name="Hitch T.C.A."/>
            <person name="Clavel T."/>
        </authorList>
    </citation>
    <scope>NUCLEOTIDE SEQUENCE [LARGE SCALE GENOMIC DNA]</scope>
    <source>
        <strain evidence="5 6">BBE-744-WT-12</strain>
    </source>
</reference>